<protein>
    <submittedName>
        <fullName evidence="2">Uncharacterized protein</fullName>
    </submittedName>
</protein>
<comment type="caution">
    <text evidence="2">The sequence shown here is derived from an EMBL/GenBank/DDBJ whole genome shotgun (WGS) entry which is preliminary data.</text>
</comment>
<evidence type="ECO:0000256" key="1">
    <source>
        <dbReference type="SAM" id="MobiDB-lite"/>
    </source>
</evidence>
<accession>A0A4C1VLH0</accession>
<feature type="region of interest" description="Disordered" evidence="1">
    <location>
        <begin position="16"/>
        <end position="82"/>
    </location>
</feature>
<gene>
    <name evidence="2" type="ORF">EVAR_22669_1</name>
</gene>
<dbReference type="EMBL" id="BGZK01000362">
    <property type="protein sequence ID" value="GBP39262.1"/>
    <property type="molecule type" value="Genomic_DNA"/>
</dbReference>
<name>A0A4C1VLH0_EUMVA</name>
<dbReference type="Proteomes" id="UP000299102">
    <property type="component" value="Unassembled WGS sequence"/>
</dbReference>
<keyword evidence="3" id="KW-1185">Reference proteome</keyword>
<reference evidence="2 3" key="1">
    <citation type="journal article" date="2019" name="Commun. Biol.">
        <title>The bagworm genome reveals a unique fibroin gene that provides high tensile strength.</title>
        <authorList>
            <person name="Kono N."/>
            <person name="Nakamura H."/>
            <person name="Ohtoshi R."/>
            <person name="Tomita M."/>
            <person name="Numata K."/>
            <person name="Arakawa K."/>
        </authorList>
    </citation>
    <scope>NUCLEOTIDE SEQUENCE [LARGE SCALE GENOMIC DNA]</scope>
</reference>
<evidence type="ECO:0000313" key="2">
    <source>
        <dbReference type="EMBL" id="GBP39262.1"/>
    </source>
</evidence>
<dbReference type="AlphaFoldDB" id="A0A4C1VLH0"/>
<organism evidence="2 3">
    <name type="scientific">Eumeta variegata</name>
    <name type="common">Bagworm moth</name>
    <name type="synonym">Eumeta japonica</name>
    <dbReference type="NCBI Taxonomy" id="151549"/>
    <lineage>
        <taxon>Eukaryota</taxon>
        <taxon>Metazoa</taxon>
        <taxon>Ecdysozoa</taxon>
        <taxon>Arthropoda</taxon>
        <taxon>Hexapoda</taxon>
        <taxon>Insecta</taxon>
        <taxon>Pterygota</taxon>
        <taxon>Neoptera</taxon>
        <taxon>Endopterygota</taxon>
        <taxon>Lepidoptera</taxon>
        <taxon>Glossata</taxon>
        <taxon>Ditrysia</taxon>
        <taxon>Tineoidea</taxon>
        <taxon>Psychidae</taxon>
        <taxon>Oiketicinae</taxon>
        <taxon>Eumeta</taxon>
    </lineage>
</organism>
<proteinExistence type="predicted"/>
<feature type="compositionally biased region" description="Basic and acidic residues" evidence="1">
    <location>
        <begin position="31"/>
        <end position="51"/>
    </location>
</feature>
<sequence length="82" mass="9185">MKCTKTVLELRVHAASMTHGAYAHPPRRQRCVHDTSRDADKAERANERIGDAQKAITPPTSRTRRDSEVDNALSNQREATSD</sequence>
<evidence type="ECO:0000313" key="3">
    <source>
        <dbReference type="Proteomes" id="UP000299102"/>
    </source>
</evidence>
<feature type="compositionally biased region" description="Polar residues" evidence="1">
    <location>
        <begin position="72"/>
        <end position="82"/>
    </location>
</feature>